<dbReference type="InterPro" id="IPR036388">
    <property type="entry name" value="WH-like_DNA-bd_sf"/>
</dbReference>
<proteinExistence type="predicted"/>
<dbReference type="Pfam" id="PF01022">
    <property type="entry name" value="HTH_5"/>
    <property type="match status" value="1"/>
</dbReference>
<dbReference type="InterPro" id="IPR051011">
    <property type="entry name" value="Metal_resp_trans_reg"/>
</dbReference>
<dbReference type="SMART" id="SM00418">
    <property type="entry name" value="HTH_ARSR"/>
    <property type="match status" value="1"/>
</dbReference>
<organism evidence="6 7">
    <name type="scientific">Actinoallomurus acaciae</name>
    <dbReference type="NCBI Taxonomy" id="502577"/>
    <lineage>
        <taxon>Bacteria</taxon>
        <taxon>Bacillati</taxon>
        <taxon>Actinomycetota</taxon>
        <taxon>Actinomycetes</taxon>
        <taxon>Streptosporangiales</taxon>
        <taxon>Thermomonosporaceae</taxon>
        <taxon>Actinoallomurus</taxon>
    </lineage>
</organism>
<name>A0ABV5YW61_9ACTN</name>
<evidence type="ECO:0000313" key="7">
    <source>
        <dbReference type="Proteomes" id="UP001589627"/>
    </source>
</evidence>
<dbReference type="CDD" id="cd00090">
    <property type="entry name" value="HTH_ARSR"/>
    <property type="match status" value="1"/>
</dbReference>
<dbReference type="PANTHER" id="PTHR43132:SF8">
    <property type="entry name" value="HTH-TYPE TRANSCRIPTIONAL REGULATOR KMTR"/>
    <property type="match status" value="1"/>
</dbReference>
<sequence length="138" mass="14621">MNAQPSSESPVVSVDAIVSVLKAVADPTRFQILWAVADDERSVRQLSELVEAHVAAVSQHLAKLRAAGLVTSRRDGTRIFYKAANSQVRNVLEGAGLLTGYITGLVRLPETEQDSRQAEAPAPAGAVVPVRVTAPKPA</sequence>
<dbReference type="SUPFAM" id="SSF46785">
    <property type="entry name" value="Winged helix' DNA-binding domain"/>
    <property type="match status" value="1"/>
</dbReference>
<dbReference type="Gene3D" id="1.10.10.10">
    <property type="entry name" value="Winged helix-like DNA-binding domain superfamily/Winged helix DNA-binding domain"/>
    <property type="match status" value="1"/>
</dbReference>
<evidence type="ECO:0000259" key="5">
    <source>
        <dbReference type="PROSITE" id="PS50987"/>
    </source>
</evidence>
<keyword evidence="2" id="KW-0238">DNA-binding</keyword>
<keyword evidence="3" id="KW-0804">Transcription</keyword>
<feature type="region of interest" description="Disordered" evidence="4">
    <location>
        <begin position="112"/>
        <end position="138"/>
    </location>
</feature>
<dbReference type="NCBIfam" id="NF033788">
    <property type="entry name" value="HTH_metalloreg"/>
    <property type="match status" value="1"/>
</dbReference>
<dbReference type="InterPro" id="IPR011991">
    <property type="entry name" value="ArsR-like_HTH"/>
</dbReference>
<feature type="compositionally biased region" description="Low complexity" evidence="4">
    <location>
        <begin position="118"/>
        <end position="138"/>
    </location>
</feature>
<dbReference type="RefSeq" id="WP_378212428.1">
    <property type="nucleotide sequence ID" value="NZ_JBHLZP010000689.1"/>
</dbReference>
<dbReference type="InterPro" id="IPR036390">
    <property type="entry name" value="WH_DNA-bd_sf"/>
</dbReference>
<evidence type="ECO:0000256" key="2">
    <source>
        <dbReference type="ARBA" id="ARBA00023125"/>
    </source>
</evidence>
<accession>A0ABV5YW61</accession>
<dbReference type="PRINTS" id="PR00778">
    <property type="entry name" value="HTHARSR"/>
</dbReference>
<dbReference type="PANTHER" id="PTHR43132">
    <property type="entry name" value="ARSENICAL RESISTANCE OPERON REPRESSOR ARSR-RELATED"/>
    <property type="match status" value="1"/>
</dbReference>
<dbReference type="InterPro" id="IPR001845">
    <property type="entry name" value="HTH_ArsR_DNA-bd_dom"/>
</dbReference>
<dbReference type="PROSITE" id="PS50987">
    <property type="entry name" value="HTH_ARSR_2"/>
    <property type="match status" value="1"/>
</dbReference>
<evidence type="ECO:0000256" key="1">
    <source>
        <dbReference type="ARBA" id="ARBA00023015"/>
    </source>
</evidence>
<comment type="caution">
    <text evidence="6">The sequence shown here is derived from an EMBL/GenBank/DDBJ whole genome shotgun (WGS) entry which is preliminary data.</text>
</comment>
<dbReference type="EMBL" id="JBHLZP010000689">
    <property type="protein sequence ID" value="MFB9839333.1"/>
    <property type="molecule type" value="Genomic_DNA"/>
</dbReference>
<keyword evidence="1" id="KW-0805">Transcription regulation</keyword>
<protein>
    <submittedName>
        <fullName evidence="6">ArsR/SmtB family transcription factor</fullName>
    </submittedName>
</protein>
<evidence type="ECO:0000256" key="3">
    <source>
        <dbReference type="ARBA" id="ARBA00023163"/>
    </source>
</evidence>
<evidence type="ECO:0000256" key="4">
    <source>
        <dbReference type="SAM" id="MobiDB-lite"/>
    </source>
</evidence>
<evidence type="ECO:0000313" key="6">
    <source>
        <dbReference type="EMBL" id="MFB9839333.1"/>
    </source>
</evidence>
<gene>
    <name evidence="6" type="ORF">ACFFNX_45045</name>
</gene>
<keyword evidence="7" id="KW-1185">Reference proteome</keyword>
<dbReference type="Proteomes" id="UP001589627">
    <property type="component" value="Unassembled WGS sequence"/>
</dbReference>
<feature type="domain" description="HTH arsR-type" evidence="5">
    <location>
        <begin position="9"/>
        <end position="103"/>
    </location>
</feature>
<reference evidence="6 7" key="1">
    <citation type="submission" date="2024-09" db="EMBL/GenBank/DDBJ databases">
        <authorList>
            <person name="Sun Q."/>
            <person name="Mori K."/>
        </authorList>
    </citation>
    <scope>NUCLEOTIDE SEQUENCE [LARGE SCALE GENOMIC DNA]</scope>
    <source>
        <strain evidence="6 7">TBRC 0563</strain>
    </source>
</reference>